<evidence type="ECO:0000256" key="1">
    <source>
        <dbReference type="ARBA" id="ARBA00005121"/>
    </source>
</evidence>
<dbReference type="UniPathway" id="UPA00148">
    <property type="reaction ID" value="UER00233"/>
</dbReference>
<dbReference type="NCBIfam" id="TIGR00708">
    <property type="entry name" value="cobA"/>
    <property type="match status" value="1"/>
</dbReference>
<organism evidence="11 12">
    <name type="scientific">Marilutibacter alkalisoli</name>
    <dbReference type="NCBI Taxonomy" id="2591633"/>
    <lineage>
        <taxon>Bacteria</taxon>
        <taxon>Pseudomonadati</taxon>
        <taxon>Pseudomonadota</taxon>
        <taxon>Gammaproteobacteria</taxon>
        <taxon>Lysobacterales</taxon>
        <taxon>Lysobacteraceae</taxon>
        <taxon>Marilutibacter</taxon>
    </lineage>
</organism>
<dbReference type="EC" id="2.5.1.17" evidence="3 8"/>
<dbReference type="InterPro" id="IPR003724">
    <property type="entry name" value="CblAdoTrfase_CobA"/>
</dbReference>
<keyword evidence="12" id="KW-1185">Reference proteome</keyword>
<comment type="similarity">
    <text evidence="2 8">Belongs to the Cob(I)alamin adenosyltransferase family.</text>
</comment>
<dbReference type="OrthoDB" id="9810309at2"/>
<dbReference type="Proteomes" id="UP000317199">
    <property type="component" value="Chromosome"/>
</dbReference>
<accession>A0A514BU30</accession>
<dbReference type="InterPro" id="IPR025826">
    <property type="entry name" value="Co_AT_N_dom"/>
</dbReference>
<evidence type="ECO:0000256" key="7">
    <source>
        <dbReference type="ARBA" id="ARBA00048692"/>
    </source>
</evidence>
<dbReference type="InterPro" id="IPR027417">
    <property type="entry name" value="P-loop_NTPase"/>
</dbReference>
<dbReference type="GO" id="GO:0005524">
    <property type="term" value="F:ATP binding"/>
    <property type="evidence" value="ECO:0007669"/>
    <property type="project" value="UniProtKB-UniRule"/>
</dbReference>
<dbReference type="KEGG" id="lyj:FKV23_13120"/>
<dbReference type="SUPFAM" id="SSF52540">
    <property type="entry name" value="P-loop containing nucleoside triphosphate hydrolases"/>
    <property type="match status" value="1"/>
</dbReference>
<feature type="region of interest" description="Disordered" evidence="9">
    <location>
        <begin position="1"/>
        <end position="36"/>
    </location>
</feature>
<evidence type="ECO:0000256" key="9">
    <source>
        <dbReference type="SAM" id="MobiDB-lite"/>
    </source>
</evidence>
<proteinExistence type="inferred from homology"/>
<evidence type="ECO:0000259" key="10">
    <source>
        <dbReference type="Pfam" id="PF12557"/>
    </source>
</evidence>
<dbReference type="Pfam" id="PF02572">
    <property type="entry name" value="CobA_CobO_BtuR"/>
    <property type="match status" value="1"/>
</dbReference>
<evidence type="ECO:0000256" key="4">
    <source>
        <dbReference type="ARBA" id="ARBA00023244"/>
    </source>
</evidence>
<keyword evidence="8" id="KW-0963">Cytoplasm</keyword>
<dbReference type="GO" id="GO:0008817">
    <property type="term" value="F:corrinoid adenosyltransferase activity"/>
    <property type="evidence" value="ECO:0007669"/>
    <property type="project" value="UniProtKB-UniRule"/>
</dbReference>
<dbReference type="AlphaFoldDB" id="A0A514BU30"/>
<sequence>MAWRDPEGPSRGGGGVVSRGSERLGRTEEEHYRERARRKKELVDRRIARATIDRGVLVVNTGNGKGKSSSGFGMLARSLGHGFRCGVVQFIKGSFSTGEDLFFRTMGDAFADRLEYHVMGEGFTWETQDRERDIAAAGAAWDVAARMLADPAFDFVLLDELNIALNKDYVPLDAVLSALAARPQRQHVVVTGRGAPDALVEAADTVTEMRLVKHAFKAGIKAQHGIEL</sequence>
<protein>
    <recommendedName>
        <fullName evidence="3 8">Corrinoid adenosyltransferase</fullName>
        <ecNumber evidence="3 8">2.5.1.17</ecNumber>
    </recommendedName>
    <alternativeName>
        <fullName evidence="8">Cob(II)alamin adenosyltransferase</fullName>
    </alternativeName>
    <alternativeName>
        <fullName evidence="8">Cob(II)yrinic acid a,c-diamide adenosyltransferase</fullName>
    </alternativeName>
</protein>
<keyword evidence="8" id="KW-0067">ATP-binding</keyword>
<keyword evidence="8" id="KW-0169">Cobalamin biosynthesis</keyword>
<dbReference type="Gene3D" id="3.40.50.300">
    <property type="entry name" value="P-loop containing nucleotide triphosphate hydrolases"/>
    <property type="match status" value="1"/>
</dbReference>
<feature type="compositionally biased region" description="Basic and acidic residues" evidence="9">
    <location>
        <begin position="20"/>
        <end position="33"/>
    </location>
</feature>
<name>A0A514BU30_9GAMM</name>
<comment type="pathway">
    <text evidence="1 8">Cofactor biosynthesis; adenosylcobalamin biosynthesis; adenosylcobalamin from cob(II)yrinate a,c-diamide: step 2/7.</text>
</comment>
<dbReference type="NCBIfam" id="NF004637">
    <property type="entry name" value="PRK05986.1"/>
    <property type="match status" value="1"/>
</dbReference>
<keyword evidence="4 8" id="KW-0627">Porphyrin biosynthesis</keyword>
<comment type="subcellular location">
    <subcellularLocation>
        <location evidence="8">Cytoplasm</location>
    </subcellularLocation>
</comment>
<keyword evidence="8 11" id="KW-0808">Transferase</keyword>
<dbReference type="PANTHER" id="PTHR46638">
    <property type="entry name" value="CORRINOID ADENOSYLTRANSFERASE"/>
    <property type="match status" value="1"/>
</dbReference>
<dbReference type="CDD" id="cd00561">
    <property type="entry name" value="CobA_ACA"/>
    <property type="match status" value="1"/>
</dbReference>
<comment type="catalytic activity">
    <reaction evidence="7 8">
        <text>2 cob(II)alamin + reduced [electron-transfer flavoprotein] + 2 ATP = 2 adenosylcob(III)alamin + 2 triphosphate + oxidized [electron-transfer flavoprotein] + 3 H(+)</text>
        <dbReference type="Rhea" id="RHEA:28671"/>
        <dbReference type="Rhea" id="RHEA-COMP:10685"/>
        <dbReference type="Rhea" id="RHEA-COMP:10686"/>
        <dbReference type="ChEBI" id="CHEBI:15378"/>
        <dbReference type="ChEBI" id="CHEBI:16304"/>
        <dbReference type="ChEBI" id="CHEBI:18036"/>
        <dbReference type="ChEBI" id="CHEBI:18408"/>
        <dbReference type="ChEBI" id="CHEBI:30616"/>
        <dbReference type="ChEBI" id="CHEBI:57692"/>
        <dbReference type="ChEBI" id="CHEBI:58307"/>
        <dbReference type="EC" id="2.5.1.17"/>
    </reaction>
</comment>
<feature type="domain" description="Cob(I)alamin adenosyltransferase N-terminal" evidence="10">
    <location>
        <begin position="28"/>
        <end position="47"/>
    </location>
</feature>
<evidence type="ECO:0000256" key="3">
    <source>
        <dbReference type="ARBA" id="ARBA00012454"/>
    </source>
</evidence>
<dbReference type="GO" id="GO:0005737">
    <property type="term" value="C:cytoplasm"/>
    <property type="evidence" value="ECO:0007669"/>
    <property type="project" value="UniProtKB-SubCell"/>
</dbReference>
<evidence type="ECO:0000256" key="2">
    <source>
        <dbReference type="ARBA" id="ARBA00007487"/>
    </source>
</evidence>
<keyword evidence="8" id="KW-0547">Nucleotide-binding</keyword>
<evidence type="ECO:0000256" key="8">
    <source>
        <dbReference type="PIRNR" id="PIRNR015617"/>
    </source>
</evidence>
<comment type="function">
    <text evidence="5 8">Required for both de novo synthesis of the corrin ring for the assimilation of exogenous corrinoids. Participates in the adenosylation of a variety of incomplete and complete corrinoids.</text>
</comment>
<evidence type="ECO:0000256" key="5">
    <source>
        <dbReference type="ARBA" id="ARBA00024929"/>
    </source>
</evidence>
<dbReference type="EMBL" id="CP041242">
    <property type="protein sequence ID" value="QDH70918.1"/>
    <property type="molecule type" value="Genomic_DNA"/>
</dbReference>
<evidence type="ECO:0000256" key="6">
    <source>
        <dbReference type="ARBA" id="ARBA00048555"/>
    </source>
</evidence>
<dbReference type="GO" id="GO:0006779">
    <property type="term" value="P:porphyrin-containing compound biosynthetic process"/>
    <property type="evidence" value="ECO:0007669"/>
    <property type="project" value="UniProtKB-UniRule"/>
</dbReference>
<dbReference type="GO" id="GO:0009236">
    <property type="term" value="P:cobalamin biosynthetic process"/>
    <property type="evidence" value="ECO:0007669"/>
    <property type="project" value="UniProtKB-UniRule"/>
</dbReference>
<evidence type="ECO:0000313" key="12">
    <source>
        <dbReference type="Proteomes" id="UP000317199"/>
    </source>
</evidence>
<comment type="catalytic activity">
    <reaction evidence="6 8">
        <text>2 cob(II)yrinate a,c diamide + reduced [electron-transfer flavoprotein] + 2 ATP = 2 adenosylcob(III)yrinate a,c-diamide + 2 triphosphate + oxidized [electron-transfer flavoprotein] + 3 H(+)</text>
        <dbReference type="Rhea" id="RHEA:11528"/>
        <dbReference type="Rhea" id="RHEA-COMP:10685"/>
        <dbReference type="Rhea" id="RHEA-COMP:10686"/>
        <dbReference type="ChEBI" id="CHEBI:15378"/>
        <dbReference type="ChEBI" id="CHEBI:18036"/>
        <dbReference type="ChEBI" id="CHEBI:30616"/>
        <dbReference type="ChEBI" id="CHEBI:57692"/>
        <dbReference type="ChEBI" id="CHEBI:58307"/>
        <dbReference type="ChEBI" id="CHEBI:58503"/>
        <dbReference type="ChEBI" id="CHEBI:58537"/>
        <dbReference type="EC" id="2.5.1.17"/>
    </reaction>
</comment>
<dbReference type="Pfam" id="PF12557">
    <property type="entry name" value="Co_AT_N"/>
    <property type="match status" value="1"/>
</dbReference>
<dbReference type="PANTHER" id="PTHR46638:SF1">
    <property type="entry name" value="CORRINOID ADENOSYLTRANSFERASE"/>
    <property type="match status" value="1"/>
</dbReference>
<evidence type="ECO:0000313" key="11">
    <source>
        <dbReference type="EMBL" id="QDH70918.1"/>
    </source>
</evidence>
<dbReference type="PIRSF" id="PIRSF015617">
    <property type="entry name" value="Adensltrnsf_CobA"/>
    <property type="match status" value="1"/>
</dbReference>
<reference evidence="11 12" key="1">
    <citation type="submission" date="2019-06" db="EMBL/GenBank/DDBJ databases">
        <title>Lysobacter alkalisoli sp. nov. isolated from saline-alkali soil.</title>
        <authorList>
            <person name="Sun J.-Q."/>
            <person name="Xu L."/>
        </authorList>
    </citation>
    <scope>NUCLEOTIDE SEQUENCE [LARGE SCALE GENOMIC DNA]</scope>
    <source>
        <strain evidence="11 12">SJ-36</strain>
    </source>
</reference>
<gene>
    <name evidence="11" type="primary">cobO</name>
    <name evidence="11" type="ORF">FKV23_13120</name>
</gene>